<reference evidence="2 3" key="1">
    <citation type="journal article" date="2015" name="Stand. Genomic Sci.">
        <title>Genomic Encyclopedia of Bacterial and Archaeal Type Strains, Phase III: the genomes of soil and plant-associated and newly described type strains.</title>
        <authorList>
            <person name="Whitman W.B."/>
            <person name="Woyke T."/>
            <person name="Klenk H.P."/>
            <person name="Zhou Y."/>
            <person name="Lilburn T.G."/>
            <person name="Beck B.J."/>
            <person name="De Vos P."/>
            <person name="Vandamme P."/>
            <person name="Eisen J.A."/>
            <person name="Garrity G."/>
            <person name="Hugenholtz P."/>
            <person name="Kyrpides N.C."/>
        </authorList>
    </citation>
    <scope>NUCLEOTIDE SEQUENCE [LARGE SCALE GENOMIC DNA]</scope>
    <source>
        <strain evidence="2 3">CGMCC 1.5364</strain>
    </source>
</reference>
<sequence length="222" mass="24284">MPALRPLSGRQTRLQNNPYMSVSAQQALTGNKPAPLIVDGNKGKTTMVGNNMITIGDPPKTWRRQKDDQPQAQRVDGTTVTVNQPKSNVTWVMNPDGSKVGTSSNISEKVTYDPNGFPVFQSKADVYLDPKHINTKDSVGHFKAANEAVQTALKGDPRLAGRMGLSQQQRDDFLQGRNFNSSPADLTWHHHQNMGLMKLVDRAPHAAFKHTGGMATWGGGRS</sequence>
<protein>
    <submittedName>
        <fullName evidence="2">Colicin-lik bacteriocin with DNase/tRNase domain</fullName>
    </submittedName>
</protein>
<organism evidence="2 3">
    <name type="scientific">Paracoccus sulfuroxidans</name>
    <dbReference type="NCBI Taxonomy" id="384678"/>
    <lineage>
        <taxon>Bacteria</taxon>
        <taxon>Pseudomonadati</taxon>
        <taxon>Pseudomonadota</taxon>
        <taxon>Alphaproteobacteria</taxon>
        <taxon>Rhodobacterales</taxon>
        <taxon>Paracoccaceae</taxon>
        <taxon>Paracoccus</taxon>
    </lineage>
</organism>
<feature type="region of interest" description="Disordered" evidence="1">
    <location>
        <begin position="57"/>
        <end position="76"/>
    </location>
</feature>
<dbReference type="OrthoDB" id="4446543at2"/>
<dbReference type="Proteomes" id="UP000316225">
    <property type="component" value="Unassembled WGS sequence"/>
</dbReference>
<comment type="caution">
    <text evidence="2">The sequence shown here is derived from an EMBL/GenBank/DDBJ whole genome shotgun (WGS) entry which is preliminary data.</text>
</comment>
<evidence type="ECO:0000313" key="2">
    <source>
        <dbReference type="EMBL" id="TWI35673.1"/>
    </source>
</evidence>
<accession>A0A562NU75</accession>
<dbReference type="AlphaFoldDB" id="A0A562NU75"/>
<dbReference type="RefSeq" id="WP_145396746.1">
    <property type="nucleotide sequence ID" value="NZ_VLKU01000003.1"/>
</dbReference>
<keyword evidence="3" id="KW-1185">Reference proteome</keyword>
<evidence type="ECO:0000313" key="3">
    <source>
        <dbReference type="Proteomes" id="UP000316225"/>
    </source>
</evidence>
<name>A0A562NU75_9RHOB</name>
<proteinExistence type="predicted"/>
<dbReference type="Pfam" id="PF12639">
    <property type="entry name" value="Colicin-DNase"/>
    <property type="match status" value="1"/>
</dbReference>
<dbReference type="EMBL" id="VLKU01000003">
    <property type="protein sequence ID" value="TWI35673.1"/>
    <property type="molecule type" value="Genomic_DNA"/>
</dbReference>
<gene>
    <name evidence="2" type="ORF">IQ24_01030</name>
</gene>
<evidence type="ECO:0000256" key="1">
    <source>
        <dbReference type="SAM" id="MobiDB-lite"/>
    </source>
</evidence>